<dbReference type="HOGENOM" id="CLU_056607_3_0_9"/>
<dbReference type="RefSeq" id="WP_043031760.1">
    <property type="nucleotide sequence ID" value="NZ_JXSU01000007.1"/>
</dbReference>
<feature type="domain" description="N-acetyltransferase" evidence="1">
    <location>
        <begin position="6"/>
        <end position="148"/>
    </location>
</feature>
<dbReference type="InterPro" id="IPR016181">
    <property type="entry name" value="Acyl_CoA_acyltransferase"/>
</dbReference>
<protein>
    <submittedName>
        <fullName evidence="2">GNAT family acetyltransferase</fullName>
    </submittedName>
</protein>
<dbReference type="PROSITE" id="PS51186">
    <property type="entry name" value="GNAT"/>
    <property type="match status" value="1"/>
</dbReference>
<evidence type="ECO:0000313" key="2">
    <source>
        <dbReference type="EMBL" id="KIS23204.1"/>
    </source>
</evidence>
<dbReference type="OrthoDB" id="9796171at2"/>
<dbReference type="AlphaFoldDB" id="A0A0D1AJA4"/>
<accession>A0A0D1AJA4</accession>
<dbReference type="PATRIC" id="fig|1379739.3.peg.1581"/>
<name>A0A0D1AJA4_CLOBO</name>
<dbReference type="SUPFAM" id="SSF55729">
    <property type="entry name" value="Acyl-CoA N-acyltransferases (Nat)"/>
    <property type="match status" value="1"/>
</dbReference>
<dbReference type="InterPro" id="IPR000182">
    <property type="entry name" value="GNAT_dom"/>
</dbReference>
<gene>
    <name evidence="2" type="ORF">N495_06250</name>
</gene>
<dbReference type="CDD" id="cd04301">
    <property type="entry name" value="NAT_SF"/>
    <property type="match status" value="1"/>
</dbReference>
<dbReference type="GO" id="GO:0016747">
    <property type="term" value="F:acyltransferase activity, transferring groups other than amino-acyl groups"/>
    <property type="evidence" value="ECO:0007669"/>
    <property type="project" value="InterPro"/>
</dbReference>
<organism evidence="2 3">
    <name type="scientific">Clostridium botulinum B2 450</name>
    <dbReference type="NCBI Taxonomy" id="1379739"/>
    <lineage>
        <taxon>Bacteria</taxon>
        <taxon>Bacillati</taxon>
        <taxon>Bacillota</taxon>
        <taxon>Clostridia</taxon>
        <taxon>Eubacteriales</taxon>
        <taxon>Clostridiaceae</taxon>
        <taxon>Clostridium</taxon>
    </lineage>
</organism>
<comment type="caution">
    <text evidence="2">The sequence shown here is derived from an EMBL/GenBank/DDBJ whole genome shotgun (WGS) entry which is preliminary data.</text>
</comment>
<sequence>MSFKIKKFNELSVEEIYEILKIRNEVFIVEQKCPYEDCDGKDKNAYHLFYMEEGKVISYLRILEKGLSYDEISIGRVLVDKDYRGKGLARKSILQAIDFIQNNLKENSIRISAQHYLMDFYKSFGFKPVSEVYLEDNIPHIEMLYKKDISI</sequence>
<reference evidence="2 3" key="1">
    <citation type="submission" date="2014-06" db="EMBL/GenBank/DDBJ databases">
        <title>Genome characterization of distinct group I Clostridium botulinum lineages.</title>
        <authorList>
            <person name="Giordani F."/>
            <person name="Anselmo A."/>
            <person name="Fillo S."/>
            <person name="Palozzi A.M."/>
            <person name="Fortunato A."/>
            <person name="Gentile B."/>
            <person name="Ciammaruconi A."/>
            <person name="Anniballi F."/>
            <person name="De Medici D."/>
            <person name="Lista F."/>
        </authorList>
    </citation>
    <scope>NUCLEOTIDE SEQUENCE [LARGE SCALE GENOMIC DNA]</scope>
    <source>
        <strain evidence="2 3">B2 450</strain>
    </source>
</reference>
<dbReference type="Proteomes" id="UP000032250">
    <property type="component" value="Unassembled WGS sequence"/>
</dbReference>
<proteinExistence type="predicted"/>
<dbReference type="Gene3D" id="3.40.630.30">
    <property type="match status" value="1"/>
</dbReference>
<evidence type="ECO:0000313" key="3">
    <source>
        <dbReference type="Proteomes" id="UP000032250"/>
    </source>
</evidence>
<dbReference type="EMBL" id="JXSU01000007">
    <property type="protein sequence ID" value="KIS23204.1"/>
    <property type="molecule type" value="Genomic_DNA"/>
</dbReference>
<keyword evidence="2" id="KW-0808">Transferase</keyword>
<dbReference type="Pfam" id="PF13673">
    <property type="entry name" value="Acetyltransf_10"/>
    <property type="match status" value="1"/>
</dbReference>
<evidence type="ECO:0000259" key="1">
    <source>
        <dbReference type="PROSITE" id="PS51186"/>
    </source>
</evidence>